<gene>
    <name evidence="2" type="ORF">RDI58_000912</name>
</gene>
<protein>
    <recommendedName>
        <fullName evidence="1">Reverse transcriptase domain-containing protein</fullName>
    </recommendedName>
</protein>
<comment type="caution">
    <text evidence="2">The sequence shown here is derived from an EMBL/GenBank/DDBJ whole genome shotgun (WGS) entry which is preliminary data.</text>
</comment>
<dbReference type="InterPro" id="IPR052343">
    <property type="entry name" value="Retrotransposon-Effector_Assoc"/>
</dbReference>
<dbReference type="InterPro" id="IPR000477">
    <property type="entry name" value="RT_dom"/>
</dbReference>
<keyword evidence="3" id="KW-1185">Reference proteome</keyword>
<dbReference type="Proteomes" id="UP001371456">
    <property type="component" value="Unassembled WGS sequence"/>
</dbReference>
<dbReference type="EMBL" id="JBANQN010000001">
    <property type="protein sequence ID" value="KAK6803128.1"/>
    <property type="molecule type" value="Genomic_DNA"/>
</dbReference>
<sequence length="584" mass="68291">MDHAVNNPNGKIWLLWSKDITGNIHKNGEQHITGEFKHSDLNESFMVSFIYAKCKEHIRRPLWDRLLHFANRDIPWCTIGDFNVITNIEEKTGGMPYNMNKSIEFISAIEACGLIDLGYTGVPFTWCNQRAAQARVWKRLDRAMVNDKWLEVMPQTTVEHLSFVGSDHTPLLLEIIRKSDRHIKYFKFLHCWVDNDSFLETVQNCWDKEAKGNPMWKLHQKMKRLTFTLSNWSKREYGDIYAKVKEFEETIRKTEEELLTNHTDALRQKLHFINAKYIRYLKLEESILKQKTQLQWFKEGDANTKYFHALMRGRRRRLFLHKICSDNDIWIQGDDQIAQAACDYFEEMFTGQNCRIDDRIFQHLPPLVTQEQNEKLQAVPTMEELRQVVFAMNPNSAPGPDGIGGKFYQVCWNIIKDNLLAAVQSFFCGNSMPKYMSHACLVLIPKIEQPNRFKDLRPISLSNFSNKIISKILSLRLADVIPLLISDNQSGFVRGRNITETIMLAQEITHGIKKPKLGDNVVIKLDMTKAYDRVSWSFICLVLRRFGFGEVFIDMIWRIMSNNWYSVIINGHRHGFFHSTRGLK</sequence>
<dbReference type="Gene3D" id="3.60.10.10">
    <property type="entry name" value="Endonuclease/exonuclease/phosphatase"/>
    <property type="match status" value="1"/>
</dbReference>
<dbReference type="PANTHER" id="PTHR46890:SF28">
    <property type="entry name" value="REVERSE TRANSCRIPTASE DOMAIN-CONTAINING PROTEIN"/>
    <property type="match status" value="1"/>
</dbReference>
<dbReference type="InterPro" id="IPR043502">
    <property type="entry name" value="DNA/RNA_pol_sf"/>
</dbReference>
<dbReference type="Pfam" id="PF00078">
    <property type="entry name" value="RVT_1"/>
    <property type="match status" value="1"/>
</dbReference>
<dbReference type="PANTHER" id="PTHR46890">
    <property type="entry name" value="NON-LTR RETROLELEMENT REVERSE TRANSCRIPTASE-LIKE PROTEIN-RELATED"/>
    <property type="match status" value="1"/>
</dbReference>
<accession>A0AAN8YMQ4</accession>
<dbReference type="AlphaFoldDB" id="A0AAN8YMQ4"/>
<evidence type="ECO:0000259" key="1">
    <source>
        <dbReference type="Pfam" id="PF00078"/>
    </source>
</evidence>
<evidence type="ECO:0000313" key="3">
    <source>
        <dbReference type="Proteomes" id="UP001371456"/>
    </source>
</evidence>
<organism evidence="2 3">
    <name type="scientific">Solanum bulbocastanum</name>
    <name type="common">Wild potato</name>
    <dbReference type="NCBI Taxonomy" id="147425"/>
    <lineage>
        <taxon>Eukaryota</taxon>
        <taxon>Viridiplantae</taxon>
        <taxon>Streptophyta</taxon>
        <taxon>Embryophyta</taxon>
        <taxon>Tracheophyta</taxon>
        <taxon>Spermatophyta</taxon>
        <taxon>Magnoliopsida</taxon>
        <taxon>eudicotyledons</taxon>
        <taxon>Gunneridae</taxon>
        <taxon>Pentapetalae</taxon>
        <taxon>asterids</taxon>
        <taxon>lamiids</taxon>
        <taxon>Solanales</taxon>
        <taxon>Solanaceae</taxon>
        <taxon>Solanoideae</taxon>
        <taxon>Solaneae</taxon>
        <taxon>Solanum</taxon>
    </lineage>
</organism>
<proteinExistence type="predicted"/>
<feature type="domain" description="Reverse transcriptase" evidence="1">
    <location>
        <begin position="453"/>
        <end position="582"/>
    </location>
</feature>
<name>A0AAN8YMQ4_SOLBU</name>
<dbReference type="SUPFAM" id="SSF56219">
    <property type="entry name" value="DNase I-like"/>
    <property type="match status" value="1"/>
</dbReference>
<dbReference type="CDD" id="cd01650">
    <property type="entry name" value="RT_nLTR_like"/>
    <property type="match status" value="1"/>
</dbReference>
<dbReference type="SUPFAM" id="SSF56672">
    <property type="entry name" value="DNA/RNA polymerases"/>
    <property type="match status" value="1"/>
</dbReference>
<dbReference type="InterPro" id="IPR036691">
    <property type="entry name" value="Endo/exonu/phosph_ase_sf"/>
</dbReference>
<evidence type="ECO:0000313" key="2">
    <source>
        <dbReference type="EMBL" id="KAK6803128.1"/>
    </source>
</evidence>
<reference evidence="2 3" key="1">
    <citation type="submission" date="2024-02" db="EMBL/GenBank/DDBJ databases">
        <title>de novo genome assembly of Solanum bulbocastanum strain 11H21.</title>
        <authorList>
            <person name="Hosaka A.J."/>
        </authorList>
    </citation>
    <scope>NUCLEOTIDE SEQUENCE [LARGE SCALE GENOMIC DNA]</scope>
    <source>
        <tissue evidence="2">Young leaves</tissue>
    </source>
</reference>